<reference evidence="2" key="1">
    <citation type="submission" date="2021-02" db="EMBL/GenBank/DDBJ databases">
        <authorList>
            <person name="Nowell W R."/>
        </authorList>
    </citation>
    <scope>NUCLEOTIDE SEQUENCE</scope>
</reference>
<evidence type="ECO:0000256" key="1">
    <source>
        <dbReference type="SAM" id="MobiDB-lite"/>
    </source>
</evidence>
<organism evidence="2 3">
    <name type="scientific">Rotaria magnacalcarata</name>
    <dbReference type="NCBI Taxonomy" id="392030"/>
    <lineage>
        <taxon>Eukaryota</taxon>
        <taxon>Metazoa</taxon>
        <taxon>Spiralia</taxon>
        <taxon>Gnathifera</taxon>
        <taxon>Rotifera</taxon>
        <taxon>Eurotatoria</taxon>
        <taxon>Bdelloidea</taxon>
        <taxon>Philodinida</taxon>
        <taxon>Philodinidae</taxon>
        <taxon>Rotaria</taxon>
    </lineage>
</organism>
<feature type="region of interest" description="Disordered" evidence="1">
    <location>
        <begin position="57"/>
        <end position="79"/>
    </location>
</feature>
<dbReference type="Proteomes" id="UP000676336">
    <property type="component" value="Unassembled WGS sequence"/>
</dbReference>
<name>A0A8S3JUC0_9BILA</name>
<accession>A0A8S3JUC0</accession>
<feature type="non-terminal residue" evidence="2">
    <location>
        <position position="1"/>
    </location>
</feature>
<proteinExistence type="predicted"/>
<evidence type="ECO:0000313" key="3">
    <source>
        <dbReference type="Proteomes" id="UP000676336"/>
    </source>
</evidence>
<dbReference type="AlphaFoldDB" id="A0A8S3JUC0"/>
<evidence type="ECO:0000313" key="2">
    <source>
        <dbReference type="EMBL" id="CAF5220424.1"/>
    </source>
</evidence>
<sequence>MKTKQESTREGRGAMDYRIAEVDGVELCATRWYDNNVVNCLSTLHGCDNTDLTKRWSSKEKNSSKSLLQSSPPPPPVQR</sequence>
<protein>
    <submittedName>
        <fullName evidence="2">Uncharacterized protein</fullName>
    </submittedName>
</protein>
<gene>
    <name evidence="2" type="ORF">SMN809_LOCUS81891</name>
</gene>
<comment type="caution">
    <text evidence="2">The sequence shown here is derived from an EMBL/GenBank/DDBJ whole genome shotgun (WGS) entry which is preliminary data.</text>
</comment>
<dbReference type="EMBL" id="CAJOBI010349762">
    <property type="protein sequence ID" value="CAF5220424.1"/>
    <property type="molecule type" value="Genomic_DNA"/>
</dbReference>